<evidence type="ECO:0000313" key="3">
    <source>
        <dbReference type="EMBL" id="PGH33164.1"/>
    </source>
</evidence>
<sequence length="419" mass="47364">MEPVIIGGQDAEADSIKRVKLIERTLRALKRYEEERGPLNPFSELIWSCLWLSDIEALDQITAKFESDPRLAFGYMELLSRSAFGALWTGRRLASVTPKSTPSTPTFPTAQTEPDETTLSPMPEAPSRKRKRVESSSPLAELTTPQFHRSKKAAELCRKRDKTCVLTKATEPTHASHIIPYSLGARSSTLLCDFWEILSYFWDSSKISKLRQYVMQNSTETIGNYLLLAPSVHAYWDEQLFALKPLAMSDDKKSLTVEFSWLCPENVDSVRPTTAALPEDRQQFTIKPPSFPANLGQGGRKYAYSERPNLRIYNCETNEQIVSGQIITFTTEDPETMPLPDPRLLGLQWTLHRVFALAAAAGYKGDENDDYEDDDMMGREPAIFSGEEDVLDEYEEPRTNEMSEIHTPVNVYGVCQNVS</sequence>
<comment type="caution">
    <text evidence="3">The sequence shown here is derived from an EMBL/GenBank/DDBJ whole genome shotgun (WGS) entry which is preliminary data.</text>
</comment>
<dbReference type="Proteomes" id="UP000226031">
    <property type="component" value="Unassembled WGS sequence"/>
</dbReference>
<feature type="domain" description="HNH nuclease" evidence="2">
    <location>
        <begin position="164"/>
        <end position="243"/>
    </location>
</feature>
<dbReference type="AlphaFoldDB" id="A0A2B7Z9P9"/>
<evidence type="ECO:0000313" key="4">
    <source>
        <dbReference type="Proteomes" id="UP000226031"/>
    </source>
</evidence>
<dbReference type="Pfam" id="PF13391">
    <property type="entry name" value="HNH_2"/>
    <property type="match status" value="1"/>
</dbReference>
<dbReference type="VEuPathDB" id="FungiDB:EMCG_00949"/>
<name>A0A2B7Z9P9_9EURO</name>
<organism evidence="3 4">
    <name type="scientific">[Emmonsia] crescens</name>
    <dbReference type="NCBI Taxonomy" id="73230"/>
    <lineage>
        <taxon>Eukaryota</taxon>
        <taxon>Fungi</taxon>
        <taxon>Dikarya</taxon>
        <taxon>Ascomycota</taxon>
        <taxon>Pezizomycotina</taxon>
        <taxon>Eurotiomycetes</taxon>
        <taxon>Eurotiomycetidae</taxon>
        <taxon>Onygenales</taxon>
        <taxon>Ajellomycetaceae</taxon>
        <taxon>Emergomyces</taxon>
    </lineage>
</organism>
<dbReference type="InterPro" id="IPR003615">
    <property type="entry name" value="HNH_nuc"/>
</dbReference>
<keyword evidence="4" id="KW-1185">Reference proteome</keyword>
<protein>
    <recommendedName>
        <fullName evidence="2">HNH nuclease domain-containing protein</fullName>
    </recommendedName>
</protein>
<accession>A0A2B7Z9P9</accession>
<gene>
    <name evidence="3" type="ORF">GX50_04006</name>
</gene>
<proteinExistence type="predicted"/>
<evidence type="ECO:0000259" key="2">
    <source>
        <dbReference type="Pfam" id="PF13391"/>
    </source>
</evidence>
<feature type="compositionally biased region" description="Low complexity" evidence="1">
    <location>
        <begin position="95"/>
        <end position="112"/>
    </location>
</feature>
<feature type="region of interest" description="Disordered" evidence="1">
    <location>
        <begin position="95"/>
        <end position="140"/>
    </location>
</feature>
<evidence type="ECO:0000256" key="1">
    <source>
        <dbReference type="SAM" id="MobiDB-lite"/>
    </source>
</evidence>
<reference evidence="3 4" key="1">
    <citation type="submission" date="2017-10" db="EMBL/GenBank/DDBJ databases">
        <title>Comparative genomics in systemic dimorphic fungi from Ajellomycetaceae.</title>
        <authorList>
            <person name="Munoz J.F."/>
            <person name="Mcewen J.G."/>
            <person name="Clay O.K."/>
            <person name="Cuomo C.A."/>
        </authorList>
    </citation>
    <scope>NUCLEOTIDE SEQUENCE [LARGE SCALE GENOMIC DNA]</scope>
    <source>
        <strain evidence="3 4">UAMH4076</strain>
    </source>
</reference>
<dbReference type="EMBL" id="PDND01000070">
    <property type="protein sequence ID" value="PGH33164.1"/>
    <property type="molecule type" value="Genomic_DNA"/>
</dbReference>